<evidence type="ECO:0000313" key="1">
    <source>
        <dbReference type="EMBL" id="AFY93903.1"/>
    </source>
</evidence>
<evidence type="ECO:0000313" key="2">
    <source>
        <dbReference type="Proteomes" id="UP000010366"/>
    </source>
</evidence>
<dbReference type="EMBL" id="CP003600">
    <property type="protein sequence ID" value="AFY93903.1"/>
    <property type="molecule type" value="Genomic_DNA"/>
</dbReference>
<dbReference type="KEGG" id="cmp:Cha6605_2867"/>
<keyword evidence="2" id="KW-1185">Reference proteome</keyword>
<dbReference type="HOGENOM" id="CLU_2895788_0_0_3"/>
<sequence>MFGKYEIALVNPGKSPLTPLKRGEPDPEVPLLKGDLAAHRTGGSLPFVCDKTGGFSHLKRSN</sequence>
<organism evidence="1 2">
    <name type="scientific">Chamaesiphon minutus (strain ATCC 27169 / PCC 6605)</name>
    <dbReference type="NCBI Taxonomy" id="1173020"/>
    <lineage>
        <taxon>Bacteria</taxon>
        <taxon>Bacillati</taxon>
        <taxon>Cyanobacteriota</taxon>
        <taxon>Cyanophyceae</taxon>
        <taxon>Gomontiellales</taxon>
        <taxon>Chamaesiphonaceae</taxon>
        <taxon>Chamaesiphon</taxon>
    </lineage>
</organism>
<accession>K9UGY3</accession>
<proteinExistence type="predicted"/>
<reference evidence="1 2" key="1">
    <citation type="submission" date="2012-05" db="EMBL/GenBank/DDBJ databases">
        <title>Finished chromosome of genome of Chamaesiphon sp. PCC 6605.</title>
        <authorList>
            <consortium name="US DOE Joint Genome Institute"/>
            <person name="Gugger M."/>
            <person name="Coursin T."/>
            <person name="Rippka R."/>
            <person name="Tandeau De Marsac N."/>
            <person name="Huntemann M."/>
            <person name="Wei C.-L."/>
            <person name="Han J."/>
            <person name="Detter J.C."/>
            <person name="Han C."/>
            <person name="Tapia R."/>
            <person name="Chen A."/>
            <person name="Kyrpides N."/>
            <person name="Mavromatis K."/>
            <person name="Markowitz V."/>
            <person name="Szeto E."/>
            <person name="Ivanova N."/>
            <person name="Pagani I."/>
            <person name="Pati A."/>
            <person name="Goodwin L."/>
            <person name="Nordberg H.P."/>
            <person name="Cantor M.N."/>
            <person name="Hua S.X."/>
            <person name="Woyke T."/>
            <person name="Kerfeld C.A."/>
        </authorList>
    </citation>
    <scope>NUCLEOTIDE SEQUENCE [LARGE SCALE GENOMIC DNA]</scope>
    <source>
        <strain evidence="2">ATCC 27169 / PCC 6605</strain>
    </source>
</reference>
<dbReference type="Proteomes" id="UP000010366">
    <property type="component" value="Chromosome"/>
</dbReference>
<dbReference type="AlphaFoldDB" id="K9UGY3"/>
<gene>
    <name evidence="1" type="ORF">Cha6605_2867</name>
</gene>
<protein>
    <submittedName>
        <fullName evidence="1">Uncharacterized protein</fullName>
    </submittedName>
</protein>
<name>K9UGY3_CHAP6</name>